<protein>
    <recommendedName>
        <fullName evidence="3">Cystatin domain-containing protein</fullName>
    </recommendedName>
</protein>
<dbReference type="PANTHER" id="PTHR47364">
    <property type="entry name" value="CYSTEINE PROTEINASE INHIBITOR 5"/>
    <property type="match status" value="1"/>
</dbReference>
<reference evidence="4" key="1">
    <citation type="submission" date="2021-12" db="EMBL/GenBank/DDBJ databases">
        <authorList>
            <person name="King R."/>
        </authorList>
    </citation>
    <scope>NUCLEOTIDE SEQUENCE</scope>
</reference>
<dbReference type="SMART" id="SM00043">
    <property type="entry name" value="CY"/>
    <property type="match status" value="1"/>
</dbReference>
<dbReference type="PROSITE" id="PS00287">
    <property type="entry name" value="CYSTATIN"/>
    <property type="match status" value="1"/>
</dbReference>
<comment type="similarity">
    <text evidence="1">Belongs to the cystatin family.</text>
</comment>
<evidence type="ECO:0000256" key="1">
    <source>
        <dbReference type="ARBA" id="ARBA00009403"/>
    </source>
</evidence>
<dbReference type="Pfam" id="PF00031">
    <property type="entry name" value="Cystatin"/>
    <property type="match status" value="1"/>
</dbReference>
<feature type="chain" id="PRO_5040278583" description="Cystatin domain-containing protein" evidence="2">
    <location>
        <begin position="21"/>
        <end position="131"/>
    </location>
</feature>
<sequence>MFLAKTTIFALVVATVLVEGSPVNSDYAETTTQFLPGGLKPVDTNDARVQELAKFSLSELKSSLGTSENPQMVKVTKAYKQVVAGTMYHITYEVSIPNGAKKSCTVKVWEQPWISQVPKVTEVTCDDTPSS</sequence>
<evidence type="ECO:0000313" key="4">
    <source>
        <dbReference type="EMBL" id="CAH0382677.1"/>
    </source>
</evidence>
<proteinExistence type="inferred from homology"/>
<dbReference type="InterPro" id="IPR046350">
    <property type="entry name" value="Cystatin_sf"/>
</dbReference>
<evidence type="ECO:0000256" key="2">
    <source>
        <dbReference type="SAM" id="SignalP"/>
    </source>
</evidence>
<evidence type="ECO:0000259" key="3">
    <source>
        <dbReference type="SMART" id="SM00043"/>
    </source>
</evidence>
<accession>A0A9P0A2C7</accession>
<name>A0A9P0A2C7_BEMTA</name>
<dbReference type="SUPFAM" id="SSF54403">
    <property type="entry name" value="Cystatin/monellin"/>
    <property type="match status" value="1"/>
</dbReference>
<gene>
    <name evidence="4" type="ORF">BEMITA_LOCUS2192</name>
</gene>
<feature type="signal peptide" evidence="2">
    <location>
        <begin position="1"/>
        <end position="20"/>
    </location>
</feature>
<keyword evidence="5" id="KW-1185">Reference proteome</keyword>
<dbReference type="Gene3D" id="3.10.450.10">
    <property type="match status" value="1"/>
</dbReference>
<dbReference type="Proteomes" id="UP001152759">
    <property type="component" value="Chromosome 10"/>
</dbReference>
<organism evidence="4 5">
    <name type="scientific">Bemisia tabaci</name>
    <name type="common">Sweetpotato whitefly</name>
    <name type="synonym">Aleurodes tabaci</name>
    <dbReference type="NCBI Taxonomy" id="7038"/>
    <lineage>
        <taxon>Eukaryota</taxon>
        <taxon>Metazoa</taxon>
        <taxon>Ecdysozoa</taxon>
        <taxon>Arthropoda</taxon>
        <taxon>Hexapoda</taxon>
        <taxon>Insecta</taxon>
        <taxon>Pterygota</taxon>
        <taxon>Neoptera</taxon>
        <taxon>Paraneoptera</taxon>
        <taxon>Hemiptera</taxon>
        <taxon>Sternorrhyncha</taxon>
        <taxon>Aleyrodoidea</taxon>
        <taxon>Aleyrodidae</taxon>
        <taxon>Aleyrodinae</taxon>
        <taxon>Bemisia</taxon>
    </lineage>
</organism>
<dbReference type="GO" id="GO:0004869">
    <property type="term" value="F:cysteine-type endopeptidase inhibitor activity"/>
    <property type="evidence" value="ECO:0007669"/>
    <property type="project" value="InterPro"/>
</dbReference>
<keyword evidence="2" id="KW-0732">Signal</keyword>
<evidence type="ECO:0000313" key="5">
    <source>
        <dbReference type="Proteomes" id="UP001152759"/>
    </source>
</evidence>
<dbReference type="KEGG" id="btab:109038328"/>
<dbReference type="PANTHER" id="PTHR47364:SF2">
    <property type="entry name" value="CYSTEINE PROTEINASE INHIBITOR 5"/>
    <property type="match status" value="1"/>
</dbReference>
<feature type="domain" description="Cystatin" evidence="3">
    <location>
        <begin position="34"/>
        <end position="126"/>
    </location>
</feature>
<dbReference type="EMBL" id="OU963871">
    <property type="protein sequence ID" value="CAH0382677.1"/>
    <property type="molecule type" value="Genomic_DNA"/>
</dbReference>
<dbReference type="InterPro" id="IPR018073">
    <property type="entry name" value="Prot_inh_cystat_CS"/>
</dbReference>
<dbReference type="CDD" id="cd00042">
    <property type="entry name" value="CY"/>
    <property type="match status" value="1"/>
</dbReference>
<dbReference type="AlphaFoldDB" id="A0A9P0A2C7"/>
<dbReference type="InterPro" id="IPR000010">
    <property type="entry name" value="Cystatin_dom"/>
</dbReference>